<dbReference type="Proteomes" id="UP000663193">
    <property type="component" value="Chromosome 2"/>
</dbReference>
<feature type="compositionally biased region" description="Low complexity" evidence="2">
    <location>
        <begin position="13"/>
        <end position="23"/>
    </location>
</feature>
<evidence type="ECO:0000256" key="1">
    <source>
        <dbReference type="SAM" id="Coils"/>
    </source>
</evidence>
<dbReference type="VEuPathDB" id="FungiDB:JI435_301180"/>
<gene>
    <name evidence="3" type="ORF">JI435_301180</name>
</gene>
<dbReference type="AlphaFoldDB" id="A0A7U2ERD5"/>
<reference evidence="4" key="1">
    <citation type="journal article" date="2021" name="BMC Genomics">
        <title>Chromosome-level genome assembly and manually-curated proteome of model necrotroph Parastagonospora nodorum Sn15 reveals a genome-wide trove of candidate effector homologs, and redundancy of virulence-related functions within an accessory chromosome.</title>
        <authorList>
            <person name="Bertazzoni S."/>
            <person name="Jones D.A.B."/>
            <person name="Phan H.T."/>
            <person name="Tan K.-C."/>
            <person name="Hane J.K."/>
        </authorList>
    </citation>
    <scope>NUCLEOTIDE SEQUENCE [LARGE SCALE GENOMIC DNA]</scope>
    <source>
        <strain evidence="4">SN15 / ATCC MYA-4574 / FGSC 10173)</strain>
    </source>
</reference>
<evidence type="ECO:0000256" key="2">
    <source>
        <dbReference type="SAM" id="MobiDB-lite"/>
    </source>
</evidence>
<sequence length="521" mass="58496">MSTQNTTTKNLSDSKASSDSMAKQVPVETSTDVPPISNESAEEAPPTPATSLRETTVLSPPHTATSVVAAPAPAPVQNAAPTSQRVRNRLPITFQPDVQMHFCSSCRTWLPRGNFAAEPCHGREVRGACEKCTVKYTAKAPERKAKREAKREADKVLDALKPVNKDSRVKKSNPVDTSITYGTVMPKNKDNRKADKFTNDRFRGQKSYSVDSTVTGMSLDYDKTLKTYSQSASTRKISAINTQVGSLSVQTPQNRVQIPDILLAEAAVQPPTPPPPARVVKNPDAIIRSAFLFANITPDILRYTPPTHDSKLELRLEDQITRFALATHLQLVEQYYRPQITDQRLDARKDFFKEVDQLLKLTEKRVLNPWWPLKVWLPVYKQRSRRVWGSQAIGKGHKLEACAICRNLLDELIVAARGELDSAEKQIRALCKEMGGVVEEKEIQRRLGQVKQGVADDCSMRGCLRLKEILTPQMLQDVKFSSKWQGDCKTRAIMLGDENMEEEKEEDKEQQQEEQEEDEAE</sequence>
<dbReference type="EMBL" id="CP069024">
    <property type="protein sequence ID" value="QRC91676.1"/>
    <property type="molecule type" value="Genomic_DNA"/>
</dbReference>
<feature type="compositionally biased region" description="Polar residues" evidence="2">
    <location>
        <begin position="1"/>
        <end position="11"/>
    </location>
</feature>
<proteinExistence type="predicted"/>
<keyword evidence="4" id="KW-1185">Reference proteome</keyword>
<protein>
    <submittedName>
        <fullName evidence="3">Uncharacterized protein</fullName>
    </submittedName>
</protein>
<feature type="compositionally biased region" description="Acidic residues" evidence="2">
    <location>
        <begin position="498"/>
        <end position="521"/>
    </location>
</feature>
<evidence type="ECO:0000313" key="3">
    <source>
        <dbReference type="EMBL" id="QRC91676.1"/>
    </source>
</evidence>
<feature type="region of interest" description="Disordered" evidence="2">
    <location>
        <begin position="167"/>
        <end position="195"/>
    </location>
</feature>
<feature type="coiled-coil region" evidence="1">
    <location>
        <begin position="406"/>
        <end position="433"/>
    </location>
</feature>
<feature type="region of interest" description="Disordered" evidence="2">
    <location>
        <begin position="496"/>
        <end position="521"/>
    </location>
</feature>
<organism evidence="3 4">
    <name type="scientific">Phaeosphaeria nodorum (strain SN15 / ATCC MYA-4574 / FGSC 10173)</name>
    <name type="common">Glume blotch fungus</name>
    <name type="synonym">Parastagonospora nodorum</name>
    <dbReference type="NCBI Taxonomy" id="321614"/>
    <lineage>
        <taxon>Eukaryota</taxon>
        <taxon>Fungi</taxon>
        <taxon>Dikarya</taxon>
        <taxon>Ascomycota</taxon>
        <taxon>Pezizomycotina</taxon>
        <taxon>Dothideomycetes</taxon>
        <taxon>Pleosporomycetidae</taxon>
        <taxon>Pleosporales</taxon>
        <taxon>Pleosporineae</taxon>
        <taxon>Phaeosphaeriaceae</taxon>
        <taxon>Parastagonospora</taxon>
    </lineage>
</organism>
<name>A0A7U2ERD5_PHANO</name>
<accession>A0A7U2ERD5</accession>
<keyword evidence="1" id="KW-0175">Coiled coil</keyword>
<evidence type="ECO:0000313" key="4">
    <source>
        <dbReference type="Proteomes" id="UP000663193"/>
    </source>
</evidence>
<feature type="region of interest" description="Disordered" evidence="2">
    <location>
        <begin position="1"/>
        <end position="54"/>
    </location>
</feature>